<evidence type="ECO:0000313" key="20">
    <source>
        <dbReference type="Proteomes" id="UP000243797"/>
    </source>
</evidence>
<dbReference type="Pfam" id="PF03443">
    <property type="entry name" value="AA9"/>
    <property type="match status" value="1"/>
</dbReference>
<evidence type="ECO:0000256" key="8">
    <source>
        <dbReference type="ARBA" id="ARBA00023008"/>
    </source>
</evidence>
<evidence type="ECO:0000256" key="15">
    <source>
        <dbReference type="ARBA" id="ARBA00047174"/>
    </source>
</evidence>
<organism evidence="19 20">
    <name type="scientific">Sphaceloma murrayae</name>
    <dbReference type="NCBI Taxonomy" id="2082308"/>
    <lineage>
        <taxon>Eukaryota</taxon>
        <taxon>Fungi</taxon>
        <taxon>Dikarya</taxon>
        <taxon>Ascomycota</taxon>
        <taxon>Pezizomycotina</taxon>
        <taxon>Dothideomycetes</taxon>
        <taxon>Dothideomycetidae</taxon>
        <taxon>Myriangiales</taxon>
        <taxon>Elsinoaceae</taxon>
        <taxon>Sphaceloma</taxon>
    </lineage>
</organism>
<keyword evidence="3" id="KW-0964">Secreted</keyword>
<keyword evidence="6" id="KW-0136">Cellulose degradation</keyword>
<evidence type="ECO:0000256" key="14">
    <source>
        <dbReference type="ARBA" id="ARBA00045077"/>
    </source>
</evidence>
<evidence type="ECO:0000256" key="10">
    <source>
        <dbReference type="ARBA" id="ARBA00023157"/>
    </source>
</evidence>
<evidence type="ECO:0000256" key="4">
    <source>
        <dbReference type="ARBA" id="ARBA00022723"/>
    </source>
</evidence>
<gene>
    <name evidence="19" type="ORF">CAC42_5883</name>
</gene>
<dbReference type="CDD" id="cd21175">
    <property type="entry name" value="LPMO_AA9"/>
    <property type="match status" value="1"/>
</dbReference>
<keyword evidence="5 17" id="KW-0732">Signal</keyword>
<dbReference type="GO" id="GO:0004497">
    <property type="term" value="F:monooxygenase activity"/>
    <property type="evidence" value="ECO:0007669"/>
    <property type="project" value="UniProtKB-KW"/>
</dbReference>
<evidence type="ECO:0000256" key="16">
    <source>
        <dbReference type="SAM" id="MobiDB-lite"/>
    </source>
</evidence>
<keyword evidence="11" id="KW-0119">Carbohydrate metabolism</keyword>
<reference evidence="19 20" key="1">
    <citation type="submission" date="2017-06" db="EMBL/GenBank/DDBJ databases">
        <title>Draft genome sequence of a variant of Elsinoe murrayae.</title>
        <authorList>
            <person name="Cheng Q."/>
        </authorList>
    </citation>
    <scope>NUCLEOTIDE SEQUENCE [LARGE SCALE GENOMIC DNA]</scope>
    <source>
        <strain evidence="19 20">CQ-2017a</strain>
    </source>
</reference>
<evidence type="ECO:0000313" key="19">
    <source>
        <dbReference type="EMBL" id="PNS20433.1"/>
    </source>
</evidence>
<comment type="subcellular location">
    <subcellularLocation>
        <location evidence="2">Secreted</location>
    </subcellularLocation>
</comment>
<evidence type="ECO:0000256" key="11">
    <source>
        <dbReference type="ARBA" id="ARBA00023277"/>
    </source>
</evidence>
<keyword evidence="9" id="KW-0503">Monooxygenase</keyword>
<dbReference type="Gene3D" id="2.70.50.70">
    <property type="match status" value="1"/>
</dbReference>
<comment type="caution">
    <text evidence="19">The sequence shown here is derived from an EMBL/GenBank/DDBJ whole genome shotgun (WGS) entry which is preliminary data.</text>
</comment>
<evidence type="ECO:0000256" key="12">
    <source>
        <dbReference type="ARBA" id="ARBA00023326"/>
    </source>
</evidence>
<evidence type="ECO:0000256" key="5">
    <source>
        <dbReference type="ARBA" id="ARBA00022729"/>
    </source>
</evidence>
<dbReference type="AlphaFoldDB" id="A0A2K1QZS5"/>
<keyword evidence="12" id="KW-0624">Polysaccharide degradation</keyword>
<feature type="region of interest" description="Disordered" evidence="16">
    <location>
        <begin position="253"/>
        <end position="310"/>
    </location>
</feature>
<evidence type="ECO:0000256" key="13">
    <source>
        <dbReference type="ARBA" id="ARBA00044502"/>
    </source>
</evidence>
<keyword evidence="4" id="KW-0479">Metal-binding</keyword>
<evidence type="ECO:0000256" key="7">
    <source>
        <dbReference type="ARBA" id="ARBA00023002"/>
    </source>
</evidence>
<dbReference type="GO" id="GO:0046872">
    <property type="term" value="F:metal ion binding"/>
    <property type="evidence" value="ECO:0007669"/>
    <property type="project" value="UniProtKB-KW"/>
</dbReference>
<evidence type="ECO:0000256" key="9">
    <source>
        <dbReference type="ARBA" id="ARBA00023033"/>
    </source>
</evidence>
<dbReference type="Proteomes" id="UP000243797">
    <property type="component" value="Unassembled WGS sequence"/>
</dbReference>
<dbReference type="InParanoid" id="A0A2K1QZS5"/>
<keyword evidence="10" id="KW-1015">Disulfide bond</keyword>
<dbReference type="EMBL" id="NKHZ01000025">
    <property type="protein sequence ID" value="PNS20433.1"/>
    <property type="molecule type" value="Genomic_DNA"/>
</dbReference>
<evidence type="ECO:0000256" key="6">
    <source>
        <dbReference type="ARBA" id="ARBA00023001"/>
    </source>
</evidence>
<comment type="catalytic activity">
    <reaction evidence="14">
        <text>[(1-&gt;4)-beta-D-glucosyl]n+m + reduced acceptor + O2 = 4-dehydro-beta-D-glucosyl-[(1-&gt;4)-beta-D-glucosyl]n-1 + [(1-&gt;4)-beta-D-glucosyl]m + acceptor + H2O.</text>
        <dbReference type="EC" id="1.14.99.56"/>
    </reaction>
</comment>
<keyword evidence="20" id="KW-1185">Reference proteome</keyword>
<evidence type="ECO:0000256" key="17">
    <source>
        <dbReference type="SAM" id="SignalP"/>
    </source>
</evidence>
<comment type="cofactor">
    <cofactor evidence="1">
        <name>Cu(2+)</name>
        <dbReference type="ChEBI" id="CHEBI:29036"/>
    </cofactor>
</comment>
<dbReference type="InterPro" id="IPR049892">
    <property type="entry name" value="AA9"/>
</dbReference>
<sequence length="335" mass="35160">MHSTVLLATLAALTPFASAHWRLLNITANGQTYPAADPSSIRSRVLTPNWKADNYNAGFVNDTSSISMACHKKATPATSSIKVAAGSTLVAGWDIGFTHPQGAMMNYMARCPGNCSEANLADLRWFKISEEALLPNPNRGSDDLYWTTLKLDADGGRREMTLPNNLQAGNYILRPEILALVFADKRGGAQFYPTCINLEVTGDGDANPAGVAATELYSPDEPGVLVNVYYPKPTGYKAPGPAIASELTFGSATAAPNTTTPRPTSSSASKTKVAAPATVTTSSSALSAYPAEASSTPASSSKPSSGATKNPLMDASVDQITAWLIELVNSGKLNL</sequence>
<comment type="similarity">
    <text evidence="13">Belongs to the polysaccharide monooxygenase AA9 family.</text>
</comment>
<dbReference type="InterPro" id="IPR005103">
    <property type="entry name" value="AA9_LPMO"/>
</dbReference>
<feature type="chain" id="PRO_5014413526" description="lytic cellulose monooxygenase (C4-dehydrogenating)" evidence="17">
    <location>
        <begin position="20"/>
        <end position="335"/>
    </location>
</feature>
<dbReference type="OrthoDB" id="4849160at2759"/>
<feature type="domain" description="Auxiliary Activity family 9 catalytic" evidence="18">
    <location>
        <begin position="20"/>
        <end position="233"/>
    </location>
</feature>
<evidence type="ECO:0000259" key="18">
    <source>
        <dbReference type="Pfam" id="PF03443"/>
    </source>
</evidence>
<dbReference type="GO" id="GO:0030245">
    <property type="term" value="P:cellulose catabolic process"/>
    <property type="evidence" value="ECO:0007669"/>
    <property type="project" value="UniProtKB-KW"/>
</dbReference>
<dbReference type="PANTHER" id="PTHR33353">
    <property type="entry name" value="PUTATIVE (AFU_ORTHOLOGUE AFUA_1G12560)-RELATED"/>
    <property type="match status" value="1"/>
</dbReference>
<dbReference type="EC" id="1.14.99.56" evidence="15"/>
<feature type="compositionally biased region" description="Low complexity" evidence="16">
    <location>
        <begin position="253"/>
        <end position="307"/>
    </location>
</feature>
<evidence type="ECO:0000256" key="2">
    <source>
        <dbReference type="ARBA" id="ARBA00004613"/>
    </source>
</evidence>
<accession>A0A2K1QZS5</accession>
<protein>
    <recommendedName>
        <fullName evidence="15">lytic cellulose monooxygenase (C4-dehydrogenating)</fullName>
        <ecNumber evidence="15">1.14.99.56</ecNumber>
    </recommendedName>
</protein>
<keyword evidence="7" id="KW-0560">Oxidoreductase</keyword>
<dbReference type="GO" id="GO:0005576">
    <property type="term" value="C:extracellular region"/>
    <property type="evidence" value="ECO:0007669"/>
    <property type="project" value="UniProtKB-SubCell"/>
</dbReference>
<feature type="signal peptide" evidence="17">
    <location>
        <begin position="1"/>
        <end position="19"/>
    </location>
</feature>
<proteinExistence type="inferred from homology"/>
<keyword evidence="8" id="KW-0186">Copper</keyword>
<evidence type="ECO:0000256" key="1">
    <source>
        <dbReference type="ARBA" id="ARBA00001973"/>
    </source>
</evidence>
<dbReference type="PANTHER" id="PTHR33353:SF10">
    <property type="entry name" value="ENDO-BETA-1,4-GLUCANASE D"/>
    <property type="match status" value="1"/>
</dbReference>
<name>A0A2K1QZS5_9PEZI</name>
<dbReference type="STRING" id="2082308.A0A2K1QZS5"/>
<evidence type="ECO:0000256" key="3">
    <source>
        <dbReference type="ARBA" id="ARBA00022525"/>
    </source>
</evidence>